<feature type="transmembrane region" description="Helical" evidence="1">
    <location>
        <begin position="100"/>
        <end position="120"/>
    </location>
</feature>
<keyword evidence="1" id="KW-0472">Membrane</keyword>
<name>A0A3R8QIC4_9CORY</name>
<gene>
    <name evidence="2" type="ORF">CXF42_03660</name>
</gene>
<evidence type="ECO:0000313" key="3">
    <source>
        <dbReference type="Proteomes" id="UP000278422"/>
    </source>
</evidence>
<sequence length="222" mass="22820">MSEAQGSRRDGAAGRSLRTNGFLLWLRFHSVVVATVAAVVSAGLVAALLTAVTSANGTVIEDRPYILALLVSVCLSIVFTRETPYELVCARSLTRRRLGLVLVAAAVAVVLGVATCGVGTGPYGLLAYLRDVLIFLGVALIAAGVGPAWTVWGAPLALGLGFALFSPPYRMPTSDTVWMALKAPGLLHTVEGHPDLSWAVAAVVAAVGVAVYAGGATSRGAH</sequence>
<feature type="transmembrane region" description="Helical" evidence="1">
    <location>
        <begin position="28"/>
        <end position="52"/>
    </location>
</feature>
<reference evidence="2 3" key="1">
    <citation type="submission" date="2018-01" db="EMBL/GenBank/DDBJ databases">
        <title>Twenty Corynebacterium bovis Genomes.</title>
        <authorList>
            <person name="Gulvik C.A."/>
        </authorList>
    </citation>
    <scope>NUCLEOTIDE SEQUENCE [LARGE SCALE GENOMIC DNA]</scope>
    <source>
        <strain evidence="2 3">16-2004</strain>
    </source>
</reference>
<keyword evidence="3" id="KW-1185">Reference proteome</keyword>
<dbReference type="RefSeq" id="WP_125174964.1">
    <property type="nucleotide sequence ID" value="NZ_JALGIZ010000018.1"/>
</dbReference>
<feature type="transmembrane region" description="Helical" evidence="1">
    <location>
        <begin position="64"/>
        <end position="80"/>
    </location>
</feature>
<keyword evidence="1" id="KW-1133">Transmembrane helix</keyword>
<comment type="caution">
    <text evidence="2">The sequence shown here is derived from an EMBL/GenBank/DDBJ whole genome shotgun (WGS) entry which is preliminary data.</text>
</comment>
<keyword evidence="1" id="KW-0812">Transmembrane</keyword>
<evidence type="ECO:0000256" key="1">
    <source>
        <dbReference type="SAM" id="Phobius"/>
    </source>
</evidence>
<accession>A0A3R8QIC4</accession>
<dbReference type="EMBL" id="PQNQ01000007">
    <property type="protein sequence ID" value="RRQ04648.1"/>
    <property type="molecule type" value="Genomic_DNA"/>
</dbReference>
<proteinExistence type="predicted"/>
<dbReference type="AlphaFoldDB" id="A0A3R8QIC4"/>
<protein>
    <submittedName>
        <fullName evidence="2">Uncharacterized protein</fullName>
    </submittedName>
</protein>
<feature type="transmembrane region" description="Helical" evidence="1">
    <location>
        <begin position="132"/>
        <end position="165"/>
    </location>
</feature>
<evidence type="ECO:0000313" key="2">
    <source>
        <dbReference type="EMBL" id="RRQ04648.1"/>
    </source>
</evidence>
<organism evidence="2 3">
    <name type="scientific">Corynebacterium bovis</name>
    <dbReference type="NCBI Taxonomy" id="36808"/>
    <lineage>
        <taxon>Bacteria</taxon>
        <taxon>Bacillati</taxon>
        <taxon>Actinomycetota</taxon>
        <taxon>Actinomycetes</taxon>
        <taxon>Mycobacteriales</taxon>
        <taxon>Corynebacteriaceae</taxon>
        <taxon>Corynebacterium</taxon>
    </lineage>
</organism>
<feature type="transmembrane region" description="Helical" evidence="1">
    <location>
        <begin position="196"/>
        <end position="215"/>
    </location>
</feature>
<dbReference type="Proteomes" id="UP000278422">
    <property type="component" value="Unassembled WGS sequence"/>
</dbReference>